<evidence type="ECO:0000313" key="1">
    <source>
        <dbReference type="EMBL" id="GGG97655.1"/>
    </source>
</evidence>
<dbReference type="AlphaFoldDB" id="A0A7W6K9R8"/>
<dbReference type="Proteomes" id="UP000532273">
    <property type="component" value="Unassembled WGS sequence"/>
</dbReference>
<protein>
    <submittedName>
        <fullName evidence="2">Uncharacterized protein</fullName>
    </submittedName>
</protein>
<dbReference type="Proteomes" id="UP000642938">
    <property type="component" value="Unassembled WGS sequence"/>
</dbReference>
<dbReference type="RefSeq" id="WP_183762120.1">
    <property type="nucleotide sequence ID" value="NZ_BMHZ01000001.1"/>
</dbReference>
<evidence type="ECO:0000313" key="3">
    <source>
        <dbReference type="Proteomes" id="UP000532273"/>
    </source>
</evidence>
<organism evidence="2 3">
    <name type="scientific">Pedobacter zeae</name>
    <dbReference type="NCBI Taxonomy" id="1737356"/>
    <lineage>
        <taxon>Bacteria</taxon>
        <taxon>Pseudomonadati</taxon>
        <taxon>Bacteroidota</taxon>
        <taxon>Sphingobacteriia</taxon>
        <taxon>Sphingobacteriales</taxon>
        <taxon>Sphingobacteriaceae</taxon>
        <taxon>Pedobacter</taxon>
    </lineage>
</organism>
<keyword evidence="4" id="KW-1185">Reference proteome</keyword>
<gene>
    <name evidence="1" type="ORF">GCM10007422_09570</name>
    <name evidence="2" type="ORF">GGQ60_001676</name>
</gene>
<reference evidence="4" key="2">
    <citation type="journal article" date="2019" name="Int. J. Syst. Evol. Microbiol.">
        <title>The Global Catalogue of Microorganisms (GCM) 10K type strain sequencing project: providing services to taxonomists for standard genome sequencing and annotation.</title>
        <authorList>
            <consortium name="The Broad Institute Genomics Platform"/>
            <consortium name="The Broad Institute Genome Sequencing Center for Infectious Disease"/>
            <person name="Wu L."/>
            <person name="Ma J."/>
        </authorList>
    </citation>
    <scope>NUCLEOTIDE SEQUENCE [LARGE SCALE GENOMIC DNA]</scope>
    <source>
        <strain evidence="4">CGMCC 1.15287</strain>
    </source>
</reference>
<sequence length="59" mass="6984">MKIAYINSAPKPKEVKANPLELAYIKDIRIQWIKYKKALESYGLTEEGFVKRMREKLEI</sequence>
<reference evidence="2 3" key="3">
    <citation type="submission" date="2020-08" db="EMBL/GenBank/DDBJ databases">
        <title>Genomic Encyclopedia of Type Strains, Phase IV (KMG-IV): sequencing the most valuable type-strain genomes for metagenomic binning, comparative biology and taxonomic classification.</title>
        <authorList>
            <person name="Goeker M."/>
        </authorList>
    </citation>
    <scope>NUCLEOTIDE SEQUENCE [LARGE SCALE GENOMIC DNA]</scope>
    <source>
        <strain evidence="2 3">DSM 100774</strain>
    </source>
</reference>
<evidence type="ECO:0000313" key="2">
    <source>
        <dbReference type="EMBL" id="MBB4107695.1"/>
    </source>
</evidence>
<comment type="caution">
    <text evidence="2">The sequence shown here is derived from an EMBL/GenBank/DDBJ whole genome shotgun (WGS) entry which is preliminary data.</text>
</comment>
<dbReference type="EMBL" id="BMHZ01000001">
    <property type="protein sequence ID" value="GGG97655.1"/>
    <property type="molecule type" value="Genomic_DNA"/>
</dbReference>
<reference evidence="1" key="1">
    <citation type="journal article" date="2014" name="Int. J. Syst. Evol. Microbiol.">
        <title>Complete genome of a new Firmicutes species belonging to the dominant human colonic microbiota ('Ruminococcus bicirculans') reveals two chromosomes and a selective capacity to utilize plant glucans.</title>
        <authorList>
            <consortium name="NISC Comparative Sequencing Program"/>
            <person name="Wegmann U."/>
            <person name="Louis P."/>
            <person name="Goesmann A."/>
            <person name="Henrissat B."/>
            <person name="Duncan S.H."/>
            <person name="Flint H.J."/>
        </authorList>
    </citation>
    <scope>NUCLEOTIDE SEQUENCE</scope>
    <source>
        <strain evidence="1">CGMCC 1.15287</strain>
    </source>
</reference>
<dbReference type="EMBL" id="JACIEF010000002">
    <property type="protein sequence ID" value="MBB4107695.1"/>
    <property type="molecule type" value="Genomic_DNA"/>
</dbReference>
<name>A0A7W6K9R8_9SPHI</name>
<accession>A0A7W6K9R8</accession>
<reference evidence="1" key="4">
    <citation type="submission" date="2024-05" db="EMBL/GenBank/DDBJ databases">
        <authorList>
            <person name="Sun Q."/>
            <person name="Zhou Y."/>
        </authorList>
    </citation>
    <scope>NUCLEOTIDE SEQUENCE</scope>
    <source>
        <strain evidence="1">CGMCC 1.15287</strain>
    </source>
</reference>
<evidence type="ECO:0000313" key="4">
    <source>
        <dbReference type="Proteomes" id="UP000642938"/>
    </source>
</evidence>
<proteinExistence type="predicted"/>